<keyword evidence="3 4" id="KW-0732">Signal</keyword>
<comment type="similarity">
    <text evidence="1">Belongs to the bacterial solute-binding protein 7 family.</text>
</comment>
<gene>
    <name evidence="5" type="primary">dctP</name>
    <name evidence="5" type="ORF">H9736_08010</name>
</gene>
<comment type="caution">
    <text evidence="5">The sequence shown here is derived from an EMBL/GenBank/DDBJ whole genome shotgun (WGS) entry which is preliminary data.</text>
</comment>
<name>A0A9D2B8H9_9FIRM</name>
<sequence>MGRRMLALLLAGLVALAPGCAGEGQVSFSTQSRTLRLWVGPGAGSPLAEQAELFARQAAEYAEGSLAVEAVWEEPEAGGWELALLDGGQLAQAAPVFAMFSLPFLYDSGEHLGRALNDRQLLGSLSRQLEGVGLRPLAALYGGSPRLITAGPELRTPGDFQDLTLALGEGQSQQEAAFQALGARVVSAPAGQAAALLGRTAEDAGPVGAAEASLAQAQALAGQVEGLTLINSCHATAPLWLVARSESWEQLPEWQQAAVLEALAGLSGRMALQAQEEERTAREALEAAGAALVEVERPLLAQAVYEGGDYQLPDFFDRQLYDWIQEYA</sequence>
<dbReference type="AlphaFoldDB" id="A0A9D2B8H9"/>
<dbReference type="PANTHER" id="PTHR33376:SF7">
    <property type="entry name" value="C4-DICARBOXYLATE-BINDING PROTEIN DCTB"/>
    <property type="match status" value="1"/>
</dbReference>
<evidence type="ECO:0000256" key="4">
    <source>
        <dbReference type="SAM" id="SignalP"/>
    </source>
</evidence>
<organism evidence="5 6">
    <name type="scientific">Candidatus Anaerotruncus excrementipullorum</name>
    <dbReference type="NCBI Taxonomy" id="2838465"/>
    <lineage>
        <taxon>Bacteria</taxon>
        <taxon>Bacillati</taxon>
        <taxon>Bacillota</taxon>
        <taxon>Clostridia</taxon>
        <taxon>Eubacteriales</taxon>
        <taxon>Oscillospiraceae</taxon>
        <taxon>Anaerotruncus</taxon>
    </lineage>
</organism>
<evidence type="ECO:0000313" key="6">
    <source>
        <dbReference type="Proteomes" id="UP000886800"/>
    </source>
</evidence>
<evidence type="ECO:0000256" key="2">
    <source>
        <dbReference type="ARBA" id="ARBA00022448"/>
    </source>
</evidence>
<dbReference type="Proteomes" id="UP000886800">
    <property type="component" value="Unassembled WGS sequence"/>
</dbReference>
<dbReference type="InterPro" id="IPR018389">
    <property type="entry name" value="DctP_fam"/>
</dbReference>
<proteinExistence type="inferred from homology"/>
<feature type="chain" id="PRO_5038394346" evidence="4">
    <location>
        <begin position="22"/>
        <end position="328"/>
    </location>
</feature>
<reference evidence="5" key="1">
    <citation type="journal article" date="2021" name="PeerJ">
        <title>Extensive microbial diversity within the chicken gut microbiome revealed by metagenomics and culture.</title>
        <authorList>
            <person name="Gilroy R."/>
            <person name="Ravi A."/>
            <person name="Getino M."/>
            <person name="Pursley I."/>
            <person name="Horton D.L."/>
            <person name="Alikhan N.F."/>
            <person name="Baker D."/>
            <person name="Gharbi K."/>
            <person name="Hall N."/>
            <person name="Watson M."/>
            <person name="Adriaenssens E.M."/>
            <person name="Foster-Nyarko E."/>
            <person name="Jarju S."/>
            <person name="Secka A."/>
            <person name="Antonio M."/>
            <person name="Oren A."/>
            <person name="Chaudhuri R.R."/>
            <person name="La Ragione R."/>
            <person name="Hildebrand F."/>
            <person name="Pallen M.J."/>
        </authorList>
    </citation>
    <scope>NUCLEOTIDE SEQUENCE</scope>
    <source>
        <strain evidence="5">CHK188-5543</strain>
    </source>
</reference>
<evidence type="ECO:0000256" key="1">
    <source>
        <dbReference type="ARBA" id="ARBA00009023"/>
    </source>
</evidence>
<dbReference type="NCBIfam" id="NF037995">
    <property type="entry name" value="TRAP_S1"/>
    <property type="match status" value="1"/>
</dbReference>
<dbReference type="PANTHER" id="PTHR33376">
    <property type="match status" value="1"/>
</dbReference>
<dbReference type="Gene3D" id="3.40.190.170">
    <property type="entry name" value="Bacterial extracellular solute-binding protein, family 7"/>
    <property type="match status" value="1"/>
</dbReference>
<protein>
    <submittedName>
        <fullName evidence="5">TRAP transporter substrate-binding protein DctP</fullName>
    </submittedName>
</protein>
<feature type="signal peptide" evidence="4">
    <location>
        <begin position="1"/>
        <end position="21"/>
    </location>
</feature>
<keyword evidence="2" id="KW-0813">Transport</keyword>
<reference evidence="5" key="2">
    <citation type="submission" date="2021-04" db="EMBL/GenBank/DDBJ databases">
        <authorList>
            <person name="Gilroy R."/>
        </authorList>
    </citation>
    <scope>NUCLEOTIDE SEQUENCE</scope>
    <source>
        <strain evidence="5">CHK188-5543</strain>
    </source>
</reference>
<accession>A0A9D2B8H9</accession>
<dbReference type="Pfam" id="PF03480">
    <property type="entry name" value="DctP"/>
    <property type="match status" value="1"/>
</dbReference>
<evidence type="ECO:0000313" key="5">
    <source>
        <dbReference type="EMBL" id="HIX66177.1"/>
    </source>
</evidence>
<dbReference type="EMBL" id="DXES01000172">
    <property type="protein sequence ID" value="HIX66177.1"/>
    <property type="molecule type" value="Genomic_DNA"/>
</dbReference>
<dbReference type="InterPro" id="IPR038404">
    <property type="entry name" value="TRAP_DctP_sf"/>
</dbReference>
<dbReference type="GO" id="GO:0055085">
    <property type="term" value="P:transmembrane transport"/>
    <property type="evidence" value="ECO:0007669"/>
    <property type="project" value="InterPro"/>
</dbReference>
<evidence type="ECO:0000256" key="3">
    <source>
        <dbReference type="ARBA" id="ARBA00022729"/>
    </source>
</evidence>